<sequence>MTTIEHEVTKLNQEFVEKTKPELLPTKERIMDNLSYLAAFLGGCVSIGTFSMGASLIGVLNLTQAIVAMAIGCSVIAIALVLSGSAGHKYGIPFTVQARSSFGVDGVKIPGFLRGIPAIVWFGFQSWVGAGAINVSLKTITGFDNMPVVFVLFTVLQVVLAINGFHGIKWLENIAVFFILGTLGYMFYTVYTKFGVEVAATITNIKGTWGLPFWGGTTAFLGIYSTMILNGSDYSRELKRETKSLMTGSLYWLSILPATLFMGLIGLMVSGATGNNDPVAVFSTAMDNQFLTIMTLVFVAFAQVTTNVLNNIVPPVYVLMDTFHISYKKSAVLVGILSICTFPWLLVRPESAAGLSLFVQIYSAFLGPIFAVLVVDYFILRKRKLNLNEYYNTEGIFKGINWAGVIAIFGGSVVSLFFVQISWYASLLPTGLLYYILMKNMKKAAPFRKGTIFE</sequence>
<evidence type="ECO:0000256" key="4">
    <source>
        <dbReference type="ARBA" id="ARBA00022989"/>
    </source>
</evidence>
<dbReference type="PANTHER" id="PTHR30618">
    <property type="entry name" value="NCS1 FAMILY PURINE/PYRIMIDINE TRANSPORTER"/>
    <property type="match status" value="1"/>
</dbReference>
<evidence type="ECO:0000256" key="1">
    <source>
        <dbReference type="ARBA" id="ARBA00004141"/>
    </source>
</evidence>
<evidence type="ECO:0000313" key="8">
    <source>
        <dbReference type="Proteomes" id="UP000184114"/>
    </source>
</evidence>
<feature type="transmembrane region" description="Helical" evidence="6">
    <location>
        <begin position="111"/>
        <end position="133"/>
    </location>
</feature>
<dbReference type="GeneID" id="90993920"/>
<proteinExistence type="inferred from homology"/>
<organism evidence="7 8">
    <name type="scientific">Tissierella praeacuta DSM 18095</name>
    <dbReference type="NCBI Taxonomy" id="1123404"/>
    <lineage>
        <taxon>Bacteria</taxon>
        <taxon>Bacillati</taxon>
        <taxon>Bacillota</taxon>
        <taxon>Tissierellia</taxon>
        <taxon>Tissierellales</taxon>
        <taxon>Tissierellaceae</taxon>
        <taxon>Tissierella</taxon>
    </lineage>
</organism>
<dbReference type="Gene3D" id="1.10.4160.10">
    <property type="entry name" value="Hydantoin permease"/>
    <property type="match status" value="1"/>
</dbReference>
<evidence type="ECO:0000256" key="3">
    <source>
        <dbReference type="ARBA" id="ARBA00022692"/>
    </source>
</evidence>
<evidence type="ECO:0000256" key="5">
    <source>
        <dbReference type="ARBA" id="ARBA00023136"/>
    </source>
</evidence>
<keyword evidence="8" id="KW-1185">Reference proteome</keyword>
<keyword evidence="4 6" id="KW-1133">Transmembrane helix</keyword>
<comment type="similarity">
    <text evidence="2">Belongs to the purine-cytosine permease (2.A.39) family.</text>
</comment>
<dbReference type="RefSeq" id="WP_072975843.1">
    <property type="nucleotide sequence ID" value="NZ_FQTY01000007.1"/>
</dbReference>
<dbReference type="PANTHER" id="PTHR30618:SF0">
    <property type="entry name" value="PURINE-URACIL PERMEASE NCS1"/>
    <property type="match status" value="1"/>
</dbReference>
<dbReference type="InterPro" id="IPR001248">
    <property type="entry name" value="Pur-cyt_permease"/>
</dbReference>
<keyword evidence="3 6" id="KW-0812">Transmembrane</keyword>
<feature type="transmembrane region" description="Helical" evidence="6">
    <location>
        <begin position="211"/>
        <end position="229"/>
    </location>
</feature>
<dbReference type="Pfam" id="PF02133">
    <property type="entry name" value="Transp_cyt_pur"/>
    <property type="match status" value="1"/>
</dbReference>
<feature type="transmembrane region" description="Helical" evidence="6">
    <location>
        <begin position="400"/>
        <end position="417"/>
    </location>
</feature>
<dbReference type="CDD" id="cd10323">
    <property type="entry name" value="SLC-NCS1sbd"/>
    <property type="match status" value="1"/>
</dbReference>
<feature type="transmembrane region" description="Helical" evidence="6">
    <location>
        <begin position="290"/>
        <end position="309"/>
    </location>
</feature>
<feature type="transmembrane region" description="Helical" evidence="6">
    <location>
        <begin position="145"/>
        <end position="162"/>
    </location>
</feature>
<feature type="transmembrane region" description="Helical" evidence="6">
    <location>
        <begin position="330"/>
        <end position="347"/>
    </location>
</feature>
<accession>A0A1M4WLP7</accession>
<reference evidence="8" key="1">
    <citation type="submission" date="2016-11" db="EMBL/GenBank/DDBJ databases">
        <authorList>
            <person name="Varghese N."/>
            <person name="Submissions S."/>
        </authorList>
    </citation>
    <scope>NUCLEOTIDE SEQUENCE [LARGE SCALE GENOMIC DNA]</scope>
    <source>
        <strain evidence="8">DSM 18095</strain>
    </source>
</reference>
<dbReference type="GO" id="GO:0005886">
    <property type="term" value="C:plasma membrane"/>
    <property type="evidence" value="ECO:0007669"/>
    <property type="project" value="TreeGrafter"/>
</dbReference>
<keyword evidence="5 6" id="KW-0472">Membrane</keyword>
<gene>
    <name evidence="7" type="ORF">SAMN02745784_01920</name>
</gene>
<feature type="transmembrane region" description="Helical" evidence="6">
    <location>
        <begin position="359"/>
        <end position="379"/>
    </location>
</feature>
<protein>
    <submittedName>
        <fullName evidence="7">Nucleobase:cation symporter-1, NCS1 family</fullName>
    </submittedName>
</protein>
<dbReference type="EMBL" id="FQTY01000007">
    <property type="protein sequence ID" value="SHE82124.1"/>
    <property type="molecule type" value="Genomic_DNA"/>
</dbReference>
<name>A0A1M4WLP7_9FIRM</name>
<feature type="transmembrane region" description="Helical" evidence="6">
    <location>
        <begin position="36"/>
        <end position="60"/>
    </location>
</feature>
<dbReference type="Proteomes" id="UP000184114">
    <property type="component" value="Unassembled WGS sequence"/>
</dbReference>
<evidence type="ECO:0000313" key="7">
    <source>
        <dbReference type="EMBL" id="SHE82124.1"/>
    </source>
</evidence>
<dbReference type="STRING" id="1123404.SAMN02745784_01920"/>
<dbReference type="InterPro" id="IPR045225">
    <property type="entry name" value="Uracil/uridine/allantoin_perm"/>
</dbReference>
<feature type="transmembrane region" description="Helical" evidence="6">
    <location>
        <begin position="250"/>
        <end position="270"/>
    </location>
</feature>
<evidence type="ECO:0000256" key="2">
    <source>
        <dbReference type="ARBA" id="ARBA00008974"/>
    </source>
</evidence>
<feature type="transmembrane region" description="Helical" evidence="6">
    <location>
        <begin position="423"/>
        <end position="438"/>
    </location>
</feature>
<feature type="transmembrane region" description="Helical" evidence="6">
    <location>
        <begin position="174"/>
        <end position="191"/>
    </location>
</feature>
<comment type="subcellular location">
    <subcellularLocation>
        <location evidence="1">Membrane</location>
        <topology evidence="1">Multi-pass membrane protein</topology>
    </subcellularLocation>
</comment>
<evidence type="ECO:0000256" key="6">
    <source>
        <dbReference type="SAM" id="Phobius"/>
    </source>
</evidence>
<feature type="transmembrane region" description="Helical" evidence="6">
    <location>
        <begin position="66"/>
        <end position="90"/>
    </location>
</feature>
<dbReference type="GO" id="GO:0015205">
    <property type="term" value="F:nucleobase transmembrane transporter activity"/>
    <property type="evidence" value="ECO:0007669"/>
    <property type="project" value="TreeGrafter"/>
</dbReference>
<dbReference type="AlphaFoldDB" id="A0A1M4WLP7"/>